<dbReference type="Gene3D" id="1.20.1270.210">
    <property type="match status" value="1"/>
</dbReference>
<dbReference type="InterPro" id="IPR006427">
    <property type="entry name" value="Portal_HK97"/>
</dbReference>
<dbReference type="Gene3D" id="3.30.1120.70">
    <property type="match status" value="1"/>
</dbReference>
<dbReference type="AlphaFoldDB" id="A0A252EEN5"/>
<sequence length="424" mass="46160">MGILDYLRGDRGAAAPVRQEPILNAAGPSSPADTFQSGGLWSSINIGGQARSGVMVNERTTLSLPAVMQALRILSGVFAMVPMYYCRQDGGGKHRLTADPLYRLMNGSPNNAQSRFQFREILLSDILMAGNFYAYVSRDAFMRPVALTRLDPLSVQVQQAFDRQSGQSLFYDATLPDGTSGRFASRDIWHVAGMGRNGLTGLNPVAYMREAFGEVIATASYVQHYWRNNGQPPVILTTDKKVDSEVRRQIKDDWRATYGGVENAGDVAVLGSGLEAKYLTASNKDGQLVETRTMQVLDIARAWGVPPHLIFELSKATFGNIEQQSLEFVIYHLGPHFARVADAAEHAFAAADCVFLHDPSDLLKGGFLDRAQGVAALRNAGVMKTDEARNNFDLNPLGGTEGNELWRPLNTGLVGQPPEPPAGT</sequence>
<evidence type="ECO:0000313" key="1">
    <source>
        <dbReference type="EMBL" id="OUL64905.1"/>
    </source>
</evidence>
<comment type="caution">
    <text evidence="1">The sequence shown here is derived from an EMBL/GenBank/DDBJ whole genome shotgun (WGS) entry which is preliminary data.</text>
</comment>
<protein>
    <submittedName>
        <fullName evidence="1">Portal protein</fullName>
    </submittedName>
</protein>
<organism evidence="1 2">
    <name type="scientific">Acetobacter senegalensis</name>
    <dbReference type="NCBI Taxonomy" id="446692"/>
    <lineage>
        <taxon>Bacteria</taxon>
        <taxon>Pseudomonadati</taxon>
        <taxon>Pseudomonadota</taxon>
        <taxon>Alphaproteobacteria</taxon>
        <taxon>Acetobacterales</taxon>
        <taxon>Acetobacteraceae</taxon>
        <taxon>Acetobacter</taxon>
    </lineage>
</organism>
<reference evidence="1 2" key="1">
    <citation type="submission" date="2014-06" db="EMBL/GenBank/DDBJ databases">
        <authorList>
            <person name="Ju J."/>
            <person name="Zhang J."/>
        </authorList>
    </citation>
    <scope>NUCLEOTIDE SEQUENCE [LARGE SCALE GENOMIC DNA]</scope>
    <source>
        <strain evidence="1">DmL_050</strain>
    </source>
</reference>
<proteinExistence type="predicted"/>
<accession>A0A252EEN5</accession>
<name>A0A252EEN5_9PROT</name>
<dbReference type="NCBIfam" id="TIGR01537">
    <property type="entry name" value="portal_HK97"/>
    <property type="match status" value="1"/>
</dbReference>
<dbReference type="RefSeq" id="WP_086898537.1">
    <property type="nucleotide sequence ID" value="NZ_JOOZ01000104.1"/>
</dbReference>
<gene>
    <name evidence="1" type="ORF">HK16_00420</name>
</gene>
<dbReference type="Gene3D" id="3.40.140.120">
    <property type="match status" value="1"/>
</dbReference>
<dbReference type="EMBL" id="JOOZ01000104">
    <property type="protein sequence ID" value="OUL64905.1"/>
    <property type="molecule type" value="Genomic_DNA"/>
</dbReference>
<dbReference type="Proteomes" id="UP000195072">
    <property type="component" value="Unassembled WGS sequence"/>
</dbReference>
<dbReference type="InterPro" id="IPR006944">
    <property type="entry name" value="Phage/GTA_portal"/>
</dbReference>
<evidence type="ECO:0000313" key="2">
    <source>
        <dbReference type="Proteomes" id="UP000195072"/>
    </source>
</evidence>
<dbReference type="Pfam" id="PF04860">
    <property type="entry name" value="Phage_portal"/>
    <property type="match status" value="1"/>
</dbReference>